<dbReference type="STRING" id="1149755.A0A2J6RXX3"/>
<dbReference type="PRINTS" id="PR00081">
    <property type="entry name" value="GDHRDH"/>
</dbReference>
<dbReference type="Proteomes" id="UP000235786">
    <property type="component" value="Unassembled WGS sequence"/>
</dbReference>
<dbReference type="AlphaFoldDB" id="A0A2J6RXX3"/>
<evidence type="ECO:0000313" key="4">
    <source>
        <dbReference type="Proteomes" id="UP000235786"/>
    </source>
</evidence>
<dbReference type="PANTHER" id="PTHR24320:SF283">
    <property type="entry name" value="RETINOL DEHYDROGENASE 11"/>
    <property type="match status" value="1"/>
</dbReference>
<dbReference type="EMBL" id="KZ613942">
    <property type="protein sequence ID" value="PMD43364.1"/>
    <property type="molecule type" value="Genomic_DNA"/>
</dbReference>
<evidence type="ECO:0000313" key="3">
    <source>
        <dbReference type="EMBL" id="PMD43364.1"/>
    </source>
</evidence>
<accession>A0A2J6RXX3</accession>
<dbReference type="Gene3D" id="3.40.50.720">
    <property type="entry name" value="NAD(P)-binding Rossmann-like Domain"/>
    <property type="match status" value="1"/>
</dbReference>
<organism evidence="3 4">
    <name type="scientific">Hyaloscypha variabilis (strain UAMH 11265 / GT02V1 / F)</name>
    <name type="common">Meliniomyces variabilis</name>
    <dbReference type="NCBI Taxonomy" id="1149755"/>
    <lineage>
        <taxon>Eukaryota</taxon>
        <taxon>Fungi</taxon>
        <taxon>Dikarya</taxon>
        <taxon>Ascomycota</taxon>
        <taxon>Pezizomycotina</taxon>
        <taxon>Leotiomycetes</taxon>
        <taxon>Helotiales</taxon>
        <taxon>Hyaloscyphaceae</taxon>
        <taxon>Hyaloscypha</taxon>
        <taxon>Hyaloscypha variabilis</taxon>
    </lineage>
</organism>
<evidence type="ECO:0000256" key="2">
    <source>
        <dbReference type="ARBA" id="ARBA00023002"/>
    </source>
</evidence>
<dbReference type="Pfam" id="PF00106">
    <property type="entry name" value="adh_short"/>
    <property type="match status" value="1"/>
</dbReference>
<sequence>MESNVSHKEFGARTKSTEAAKAFSEQIRGKIILVTGISPKSIGEGVALALAAHRPDLLILASRTLSKIQAVTHSIHVSHAHVKIQEVVVDLSSLKSVRAAAESCREILGNEGRRLDVLFNNAGINISERRLTEEGVEMQFATNHLGPFLLTNLLLPFMNIGRGGARVINTSSEAHRISPVRFSDINQTPGAKVEFEDQPRRGMPEGTLRGDGGYEPSIAYGQSKTATILFAVGLNSRGVKSFAVMPGTIATDLVRGMDEAGLKSLNQGNFDWKSIDEGAATLVVAGFDPGLNDEVGVYLDDCHLKRPSKWASDPVKAEKLWALSEKMVGERFGQGNVSRL</sequence>
<dbReference type="InterPro" id="IPR002347">
    <property type="entry name" value="SDR_fam"/>
</dbReference>
<keyword evidence="4" id="KW-1185">Reference proteome</keyword>
<gene>
    <name evidence="3" type="ORF">L207DRAFT_509890</name>
</gene>
<keyword evidence="2" id="KW-0560">Oxidoreductase</keyword>
<dbReference type="GO" id="GO:0016491">
    <property type="term" value="F:oxidoreductase activity"/>
    <property type="evidence" value="ECO:0007669"/>
    <property type="project" value="UniProtKB-KW"/>
</dbReference>
<dbReference type="PANTHER" id="PTHR24320">
    <property type="entry name" value="RETINOL DEHYDROGENASE"/>
    <property type="match status" value="1"/>
</dbReference>
<dbReference type="InterPro" id="IPR036291">
    <property type="entry name" value="NAD(P)-bd_dom_sf"/>
</dbReference>
<reference evidence="3 4" key="1">
    <citation type="submission" date="2016-04" db="EMBL/GenBank/DDBJ databases">
        <title>A degradative enzymes factory behind the ericoid mycorrhizal symbiosis.</title>
        <authorList>
            <consortium name="DOE Joint Genome Institute"/>
            <person name="Martino E."/>
            <person name="Morin E."/>
            <person name="Grelet G."/>
            <person name="Kuo A."/>
            <person name="Kohler A."/>
            <person name="Daghino S."/>
            <person name="Barry K."/>
            <person name="Choi C."/>
            <person name="Cichocki N."/>
            <person name="Clum A."/>
            <person name="Copeland A."/>
            <person name="Hainaut M."/>
            <person name="Haridas S."/>
            <person name="Labutti K."/>
            <person name="Lindquist E."/>
            <person name="Lipzen A."/>
            <person name="Khouja H.-R."/>
            <person name="Murat C."/>
            <person name="Ohm R."/>
            <person name="Olson A."/>
            <person name="Spatafora J."/>
            <person name="Veneault-Fourrey C."/>
            <person name="Henrissat B."/>
            <person name="Grigoriev I."/>
            <person name="Martin F."/>
            <person name="Perotto S."/>
        </authorList>
    </citation>
    <scope>NUCLEOTIDE SEQUENCE [LARGE SCALE GENOMIC DNA]</scope>
    <source>
        <strain evidence="3 4">F</strain>
    </source>
</reference>
<evidence type="ECO:0000256" key="1">
    <source>
        <dbReference type="ARBA" id="ARBA00006484"/>
    </source>
</evidence>
<comment type="similarity">
    <text evidence="1">Belongs to the short-chain dehydrogenases/reductases (SDR) family.</text>
</comment>
<protein>
    <submittedName>
        <fullName evidence="3">NAD(P)-binding protein</fullName>
    </submittedName>
</protein>
<proteinExistence type="inferred from homology"/>
<dbReference type="OrthoDB" id="191139at2759"/>
<name>A0A2J6RXX3_HYAVF</name>
<dbReference type="SUPFAM" id="SSF51735">
    <property type="entry name" value="NAD(P)-binding Rossmann-fold domains"/>
    <property type="match status" value="1"/>
</dbReference>